<dbReference type="KEGG" id="cna:AB433_04130"/>
<organism evidence="1 2">
    <name type="scientific">Croceicoccus naphthovorans</name>
    <dbReference type="NCBI Taxonomy" id="1348774"/>
    <lineage>
        <taxon>Bacteria</taxon>
        <taxon>Pseudomonadati</taxon>
        <taxon>Pseudomonadota</taxon>
        <taxon>Alphaproteobacteria</taxon>
        <taxon>Sphingomonadales</taxon>
        <taxon>Erythrobacteraceae</taxon>
        <taxon>Croceicoccus</taxon>
    </lineage>
</organism>
<dbReference type="RefSeq" id="WP_047820045.1">
    <property type="nucleotide sequence ID" value="NZ_CP011770.1"/>
</dbReference>
<reference evidence="1 2" key="1">
    <citation type="submission" date="2015-06" db="EMBL/GenBank/DDBJ databases">
        <authorList>
            <person name="Zeng Y."/>
            <person name="Huang Y."/>
        </authorList>
    </citation>
    <scope>NUCLEOTIDE SEQUENCE [LARGE SCALE GENOMIC DNA]</scope>
    <source>
        <strain evidence="1 2">PQ-2</strain>
    </source>
</reference>
<name>A0A0G3XCS2_9SPHN</name>
<evidence type="ECO:0000313" key="2">
    <source>
        <dbReference type="Proteomes" id="UP000035287"/>
    </source>
</evidence>
<dbReference type="AlphaFoldDB" id="A0A0G3XCS2"/>
<evidence type="ECO:0000313" key="1">
    <source>
        <dbReference type="EMBL" id="AKM09355.1"/>
    </source>
</evidence>
<dbReference type="PATRIC" id="fig|1348774.3.peg.860"/>
<protein>
    <submittedName>
        <fullName evidence="1">Uncharacterized protein</fullName>
    </submittedName>
</protein>
<accession>A0A0G3XCS2</accession>
<keyword evidence="2" id="KW-1185">Reference proteome</keyword>
<dbReference type="EMBL" id="CP011770">
    <property type="protein sequence ID" value="AKM09355.1"/>
    <property type="molecule type" value="Genomic_DNA"/>
</dbReference>
<gene>
    <name evidence="1" type="ORF">AB433_04130</name>
</gene>
<dbReference type="Proteomes" id="UP000035287">
    <property type="component" value="Chromosome"/>
</dbReference>
<sequence>MKKIAGAIASIAALSLAAPAAAQDIPVLVEEAAAAGWAYGDNGNITTPQTDSEEADCGSTWLMLDKAYSEGSFDADLVAAMPAQMNPSAAKKELSAWAKRLEKRLGDPMAAFQAGVADKRYYGMQLGKAAAGDPQAMFILAWNTRGCLIATAE</sequence>
<proteinExistence type="predicted"/>